<name>A0A8B8FNU8_9HEMI</name>
<protein>
    <submittedName>
        <fullName evidence="2">Uncharacterized protein LOC112685060</fullName>
    </submittedName>
</protein>
<dbReference type="RefSeq" id="XP_025412614.1">
    <property type="nucleotide sequence ID" value="XM_025556829.1"/>
</dbReference>
<accession>A0A8B8FNU8</accession>
<evidence type="ECO:0000313" key="1">
    <source>
        <dbReference type="Proteomes" id="UP000694846"/>
    </source>
</evidence>
<gene>
    <name evidence="2" type="primary">LOC112685060</name>
</gene>
<dbReference type="AlphaFoldDB" id="A0A8B8FNU8"/>
<organism evidence="1 2">
    <name type="scientific">Sipha flava</name>
    <name type="common">yellow sugarcane aphid</name>
    <dbReference type="NCBI Taxonomy" id="143950"/>
    <lineage>
        <taxon>Eukaryota</taxon>
        <taxon>Metazoa</taxon>
        <taxon>Ecdysozoa</taxon>
        <taxon>Arthropoda</taxon>
        <taxon>Hexapoda</taxon>
        <taxon>Insecta</taxon>
        <taxon>Pterygota</taxon>
        <taxon>Neoptera</taxon>
        <taxon>Paraneoptera</taxon>
        <taxon>Hemiptera</taxon>
        <taxon>Sternorrhyncha</taxon>
        <taxon>Aphidomorpha</taxon>
        <taxon>Aphidoidea</taxon>
        <taxon>Aphididae</taxon>
        <taxon>Sipha</taxon>
    </lineage>
</organism>
<reference evidence="2" key="1">
    <citation type="submission" date="2025-08" db="UniProtKB">
        <authorList>
            <consortium name="RefSeq"/>
        </authorList>
    </citation>
    <scope>IDENTIFICATION</scope>
    <source>
        <tissue evidence="2">Whole body</tissue>
    </source>
</reference>
<proteinExistence type="predicted"/>
<dbReference type="Proteomes" id="UP000694846">
    <property type="component" value="Unplaced"/>
</dbReference>
<keyword evidence="1" id="KW-1185">Reference proteome</keyword>
<sequence>MYLGRLIIITTYFYYVYGNLGQKLKEVQRFKLKEKQSSGRAYSDHFDKLRAEYEKNEDNHKKYKAIIKEVYDELEYQAWSIHLFLNNIDLRNNNIFFQNGTCRHDAYGQYKVLYHYFVAYTRLHPSRIDPFVKRLNKRFNDEIKYLRKENDEFKKSFKSCKRKHDDNLKILPVP</sequence>
<evidence type="ECO:0000313" key="2">
    <source>
        <dbReference type="RefSeq" id="XP_025412614.1"/>
    </source>
</evidence>
<dbReference type="GeneID" id="112685060"/>